<dbReference type="AlphaFoldDB" id="A0A246S0Z6"/>
<organism evidence="1 2">
    <name type="scientific">Halomonas campaniensis</name>
    <dbReference type="NCBI Taxonomy" id="213554"/>
    <lineage>
        <taxon>Bacteria</taxon>
        <taxon>Pseudomonadati</taxon>
        <taxon>Pseudomonadota</taxon>
        <taxon>Gammaproteobacteria</taxon>
        <taxon>Oceanospirillales</taxon>
        <taxon>Halomonadaceae</taxon>
        <taxon>Halomonas</taxon>
    </lineage>
</organism>
<evidence type="ECO:0000313" key="2">
    <source>
        <dbReference type="Proteomes" id="UP000197334"/>
    </source>
</evidence>
<gene>
    <name evidence="1" type="ORF">JI62_08990</name>
</gene>
<comment type="caution">
    <text evidence="1">The sequence shown here is derived from an EMBL/GenBank/DDBJ whole genome shotgun (WGS) entry which is preliminary data.</text>
</comment>
<proteinExistence type="predicted"/>
<sequence>MGKYGKAAIRAQELLTVNRKLEPVSAWNRAVNEVFPNSPLSREKSCPRGAFLGLCSDGLVSGVPSGEYTLSKDNRRYAREAVKLLRKAPSLADKPDEVWKEIMRGEAKSENSQMDVAISLWQAGAISKNDV</sequence>
<name>A0A246S0Z6_9GAMM</name>
<protein>
    <submittedName>
        <fullName evidence="1">Uncharacterized protein</fullName>
    </submittedName>
</protein>
<dbReference type="Proteomes" id="UP000197334">
    <property type="component" value="Unassembled WGS sequence"/>
</dbReference>
<accession>A0A246S0Z6</accession>
<dbReference type="Pfam" id="PF22399">
    <property type="entry name" value="DUF6979"/>
    <property type="match status" value="1"/>
</dbReference>
<dbReference type="RefSeq" id="WP_088699853.1">
    <property type="nucleotide sequence ID" value="NZ_JPUA01000026.1"/>
</dbReference>
<dbReference type="EMBL" id="JPUA01000026">
    <property type="protein sequence ID" value="OWV29867.1"/>
    <property type="molecule type" value="Genomic_DNA"/>
</dbReference>
<reference evidence="1 2" key="1">
    <citation type="submission" date="2014-08" db="EMBL/GenBank/DDBJ databases">
        <title>Draft genome sequence of a novel L-asparaginase producing marine bacterium, Halomonas campaniensis.</title>
        <authorList>
            <person name="Sundarakrishnan B."/>
            <person name="Moushumi Priya A."/>
            <person name="Raman G."/>
            <person name="Sakthivel N."/>
            <person name="Park S."/>
            <person name="Jayachandran S."/>
        </authorList>
    </citation>
    <scope>NUCLEOTIDE SEQUENCE [LARGE SCALE GENOMIC DNA]</scope>
    <source>
        <strain evidence="1 2">SK03</strain>
    </source>
</reference>
<dbReference type="OrthoDB" id="5586840at2"/>
<keyword evidence="2" id="KW-1185">Reference proteome</keyword>
<evidence type="ECO:0000313" key="1">
    <source>
        <dbReference type="EMBL" id="OWV29867.1"/>
    </source>
</evidence>
<dbReference type="InterPro" id="IPR053917">
    <property type="entry name" value="DUF6979"/>
</dbReference>